<reference evidence="8" key="1">
    <citation type="journal article" date="2010" name="Nature">
        <title>The Amphimedon queenslandica genome and the evolution of animal complexity.</title>
        <authorList>
            <person name="Srivastava M."/>
            <person name="Simakov O."/>
            <person name="Chapman J."/>
            <person name="Fahey B."/>
            <person name="Gauthier M.E."/>
            <person name="Mitros T."/>
            <person name="Richards G.S."/>
            <person name="Conaco C."/>
            <person name="Dacre M."/>
            <person name="Hellsten U."/>
            <person name="Larroux C."/>
            <person name="Putnam N.H."/>
            <person name="Stanke M."/>
            <person name="Adamska M."/>
            <person name="Darling A."/>
            <person name="Degnan S.M."/>
            <person name="Oakley T.H."/>
            <person name="Plachetzki D.C."/>
            <person name="Zhai Y."/>
            <person name="Adamski M."/>
            <person name="Calcino A."/>
            <person name="Cummins S.F."/>
            <person name="Goodstein D.M."/>
            <person name="Harris C."/>
            <person name="Jackson D.J."/>
            <person name="Leys S.P."/>
            <person name="Shu S."/>
            <person name="Woodcroft B.J."/>
            <person name="Vervoort M."/>
            <person name="Kosik K.S."/>
            <person name="Manning G."/>
            <person name="Degnan B.M."/>
            <person name="Rokhsar D.S."/>
        </authorList>
    </citation>
    <scope>NUCLEOTIDE SEQUENCE [LARGE SCALE GENOMIC DNA]</scope>
</reference>
<dbReference type="RefSeq" id="XP_011410451.1">
    <property type="nucleotide sequence ID" value="XM_011412149.2"/>
</dbReference>
<comment type="similarity">
    <text evidence="2 6">Belongs to the class-III pyridoxal-phosphate-dependent aminotransferase family.</text>
</comment>
<evidence type="ECO:0000256" key="6">
    <source>
        <dbReference type="RuleBase" id="RU003560"/>
    </source>
</evidence>
<evidence type="ECO:0000256" key="3">
    <source>
        <dbReference type="ARBA" id="ARBA00022576"/>
    </source>
</evidence>
<keyword evidence="3" id="KW-0032">Aminotransferase</keyword>
<dbReference type="Gene3D" id="3.90.1150.10">
    <property type="entry name" value="Aspartate Aminotransferase, domain 1"/>
    <property type="match status" value="2"/>
</dbReference>
<dbReference type="Pfam" id="PF00202">
    <property type="entry name" value="Aminotran_3"/>
    <property type="match status" value="2"/>
</dbReference>
<dbReference type="KEGG" id="aqu:100637622"/>
<dbReference type="PANTHER" id="PTHR43206">
    <property type="entry name" value="AMINOTRANSFERASE"/>
    <property type="match status" value="1"/>
</dbReference>
<evidence type="ECO:0000256" key="4">
    <source>
        <dbReference type="ARBA" id="ARBA00022679"/>
    </source>
</evidence>
<protein>
    <submittedName>
        <fullName evidence="7">Uncharacterized protein</fullName>
    </submittedName>
</protein>
<dbReference type="InterPro" id="IPR005814">
    <property type="entry name" value="Aminotrans_3"/>
</dbReference>
<dbReference type="GeneID" id="100637622"/>
<evidence type="ECO:0000313" key="8">
    <source>
        <dbReference type="Proteomes" id="UP000007879"/>
    </source>
</evidence>
<keyword evidence="5 6" id="KW-0663">Pyridoxal phosphate</keyword>
<name>A0AAN0IVX2_AMPQE</name>
<dbReference type="PANTHER" id="PTHR43206:SF1">
    <property type="entry name" value="4-AMINOBUTYRATE AMINOTRANSFERASE, MITOCHONDRIAL"/>
    <property type="match status" value="1"/>
</dbReference>
<organism evidence="7 8">
    <name type="scientific">Amphimedon queenslandica</name>
    <name type="common">Sponge</name>
    <dbReference type="NCBI Taxonomy" id="400682"/>
    <lineage>
        <taxon>Eukaryota</taxon>
        <taxon>Metazoa</taxon>
        <taxon>Porifera</taxon>
        <taxon>Demospongiae</taxon>
        <taxon>Heteroscleromorpha</taxon>
        <taxon>Haplosclerida</taxon>
        <taxon>Niphatidae</taxon>
        <taxon>Amphimedon</taxon>
    </lineage>
</organism>
<dbReference type="Gene3D" id="3.40.640.10">
    <property type="entry name" value="Type I PLP-dependent aspartate aminotransferase-like (Major domain)"/>
    <property type="match status" value="2"/>
</dbReference>
<dbReference type="InterPro" id="IPR015422">
    <property type="entry name" value="PyrdxlP-dep_Trfase_small"/>
</dbReference>
<evidence type="ECO:0000256" key="1">
    <source>
        <dbReference type="ARBA" id="ARBA00001933"/>
    </source>
</evidence>
<dbReference type="SUPFAM" id="SSF53383">
    <property type="entry name" value="PLP-dependent transferases"/>
    <property type="match status" value="1"/>
</dbReference>
<dbReference type="Proteomes" id="UP000007879">
    <property type="component" value="Unassembled WGS sequence"/>
</dbReference>
<dbReference type="PIRSF" id="PIRSF000521">
    <property type="entry name" value="Transaminase_4ab_Lys_Orn"/>
    <property type="match status" value="1"/>
</dbReference>
<keyword evidence="8" id="KW-1185">Reference proteome</keyword>
<reference evidence="7" key="2">
    <citation type="submission" date="2024-06" db="UniProtKB">
        <authorList>
            <consortium name="EnsemblMetazoa"/>
        </authorList>
    </citation>
    <scope>IDENTIFICATION</scope>
</reference>
<dbReference type="GO" id="GO:0005739">
    <property type="term" value="C:mitochondrion"/>
    <property type="evidence" value="ECO:0007669"/>
    <property type="project" value="TreeGrafter"/>
</dbReference>
<keyword evidence="4" id="KW-0808">Transferase</keyword>
<dbReference type="InterPro" id="IPR015421">
    <property type="entry name" value="PyrdxlP-dep_Trfase_major"/>
</dbReference>
<sequence>MLSGGRRIAISAPSSAIFHRLNSFASLQEKAREAGPVFNKKYLDELDGEHACPKVFTSTVPGPRTMERLRDLGEVQLTNTIQTFVDYKRSCGNYMVDADGNVLLDVYQQVGSLPLGYNNPSVLEAVKSIDVTTLISSRPALGYAPSVDYLNMLKKSLLAVKPNGMDNLVQLMCGTCSNENALKLAFMWYMKNKRGGAPIGQAELDSAWNNQAPGCPDISILSFKGSFHGRTMGCLSITNSKPMNKVDIPVFKGPVASFPTLKYPLEEFTRENKAEEERCLEEVEDLISFRIYNTWMGDPTKLVVLSAIIEEMKRENLLSLVRESGHTLLSGLKQLQELYPGHISKARGVGTFCAFDAKNRDEVVARLKVKGINSGPCGMHSIRMRPALIFQPKHAEMFLSSLEAVLKEMQKS</sequence>
<evidence type="ECO:0000256" key="5">
    <source>
        <dbReference type="ARBA" id="ARBA00022898"/>
    </source>
</evidence>
<dbReference type="InterPro" id="IPR015424">
    <property type="entry name" value="PyrdxlP-dep_Trfase"/>
</dbReference>
<dbReference type="GO" id="GO:0009450">
    <property type="term" value="P:gamma-aminobutyric acid catabolic process"/>
    <property type="evidence" value="ECO:0007669"/>
    <property type="project" value="TreeGrafter"/>
</dbReference>
<accession>A0AAN0IVX2</accession>
<comment type="cofactor">
    <cofactor evidence="1">
        <name>pyridoxal 5'-phosphate</name>
        <dbReference type="ChEBI" id="CHEBI:597326"/>
    </cofactor>
</comment>
<proteinExistence type="inferred from homology"/>
<dbReference type="AlphaFoldDB" id="A0AAN0IVX2"/>
<dbReference type="EnsemblMetazoa" id="XM_011412149.2">
    <property type="protein sequence ID" value="XP_011410451.1"/>
    <property type="gene ID" value="LOC100637622"/>
</dbReference>
<dbReference type="GO" id="GO:0008483">
    <property type="term" value="F:transaminase activity"/>
    <property type="evidence" value="ECO:0007669"/>
    <property type="project" value="UniProtKB-KW"/>
</dbReference>
<evidence type="ECO:0000313" key="7">
    <source>
        <dbReference type="EnsemblMetazoa" id="XP_011410451.1"/>
    </source>
</evidence>
<evidence type="ECO:0000256" key="2">
    <source>
        <dbReference type="ARBA" id="ARBA00008954"/>
    </source>
</evidence>
<dbReference type="GO" id="GO:0030170">
    <property type="term" value="F:pyridoxal phosphate binding"/>
    <property type="evidence" value="ECO:0007669"/>
    <property type="project" value="InterPro"/>
</dbReference>